<evidence type="ECO:0000313" key="2">
    <source>
        <dbReference type="EMBL" id="CAK4033279.1"/>
    </source>
</evidence>
<feature type="compositionally biased region" description="Acidic residues" evidence="1">
    <location>
        <begin position="205"/>
        <end position="224"/>
    </location>
</feature>
<sequence length="234" mass="26140">MNKGKQIEGAMPSTTKMHGRLLGIRAAKHHVRHHLDGAAQEYASRSNSTSIKNPADLLRPGDKGYMRALPVSTAFQGYQIPQSFFDDLEDARIAARHVNYQQAMDAILSAQRQLHQAYHDNVMVFINGAIQHQAVKQQRKSGSGVLDNEGDECGTGPSRRAGQPVRPVPHEQEEDQDNDDCFLTDSEMDGLGAEYVENDQLPGESSEDDQFEDELPEQDQDEEYGAYYDYGDQD</sequence>
<accession>A0AAI9EEJ7</accession>
<keyword evidence="3" id="KW-1185">Reference proteome</keyword>
<evidence type="ECO:0000313" key="3">
    <source>
        <dbReference type="Proteomes" id="UP001296104"/>
    </source>
</evidence>
<feature type="region of interest" description="Disordered" evidence="1">
    <location>
        <begin position="137"/>
        <end position="234"/>
    </location>
</feature>
<evidence type="ECO:0000256" key="1">
    <source>
        <dbReference type="SAM" id="MobiDB-lite"/>
    </source>
</evidence>
<dbReference type="EMBL" id="CAVMBE010000082">
    <property type="protein sequence ID" value="CAK4033279.1"/>
    <property type="molecule type" value="Genomic_DNA"/>
</dbReference>
<gene>
    <name evidence="2" type="ORF">LECACI_7A008437</name>
</gene>
<organism evidence="2 3">
    <name type="scientific">Lecanosticta acicola</name>
    <dbReference type="NCBI Taxonomy" id="111012"/>
    <lineage>
        <taxon>Eukaryota</taxon>
        <taxon>Fungi</taxon>
        <taxon>Dikarya</taxon>
        <taxon>Ascomycota</taxon>
        <taxon>Pezizomycotina</taxon>
        <taxon>Dothideomycetes</taxon>
        <taxon>Dothideomycetidae</taxon>
        <taxon>Mycosphaerellales</taxon>
        <taxon>Mycosphaerellaceae</taxon>
        <taxon>Lecanosticta</taxon>
    </lineage>
</organism>
<feature type="compositionally biased region" description="Low complexity" evidence="1">
    <location>
        <begin position="225"/>
        <end position="234"/>
    </location>
</feature>
<protein>
    <submittedName>
        <fullName evidence="2">Uncharacterized protein</fullName>
    </submittedName>
</protein>
<dbReference type="Proteomes" id="UP001296104">
    <property type="component" value="Unassembled WGS sequence"/>
</dbReference>
<reference evidence="2" key="1">
    <citation type="submission" date="2023-11" db="EMBL/GenBank/DDBJ databases">
        <authorList>
            <person name="Alioto T."/>
            <person name="Alioto T."/>
            <person name="Gomez Garrido J."/>
        </authorList>
    </citation>
    <scope>NUCLEOTIDE SEQUENCE</scope>
</reference>
<name>A0AAI9EEJ7_9PEZI</name>
<comment type="caution">
    <text evidence="2">The sequence shown here is derived from an EMBL/GenBank/DDBJ whole genome shotgun (WGS) entry which is preliminary data.</text>
</comment>
<dbReference type="AlphaFoldDB" id="A0AAI9EEJ7"/>
<proteinExistence type="predicted"/>
<feature type="compositionally biased region" description="Acidic residues" evidence="1">
    <location>
        <begin position="172"/>
        <end position="188"/>
    </location>
</feature>